<evidence type="ECO:0000313" key="2">
    <source>
        <dbReference type="EMBL" id="MFC6827218.1"/>
    </source>
</evidence>
<organism evidence="2 3">
    <name type="scientific">Halopelagius fulvigenes</name>
    <dbReference type="NCBI Taxonomy" id="1198324"/>
    <lineage>
        <taxon>Archaea</taxon>
        <taxon>Methanobacteriati</taxon>
        <taxon>Methanobacteriota</taxon>
        <taxon>Stenosarchaea group</taxon>
        <taxon>Halobacteria</taxon>
        <taxon>Halobacteriales</taxon>
        <taxon>Haloferacaceae</taxon>
    </lineage>
</organism>
<protein>
    <submittedName>
        <fullName evidence="2">Uncharacterized protein</fullName>
    </submittedName>
</protein>
<gene>
    <name evidence="2" type="ORF">ACFQEV_19760</name>
</gene>
<evidence type="ECO:0000313" key="3">
    <source>
        <dbReference type="Proteomes" id="UP001596408"/>
    </source>
</evidence>
<comment type="caution">
    <text evidence="2">The sequence shown here is derived from an EMBL/GenBank/DDBJ whole genome shotgun (WGS) entry which is preliminary data.</text>
</comment>
<dbReference type="AlphaFoldDB" id="A0ABD5U6L4"/>
<feature type="transmembrane region" description="Helical" evidence="1">
    <location>
        <begin position="42"/>
        <end position="63"/>
    </location>
</feature>
<reference evidence="2 3" key="1">
    <citation type="journal article" date="2019" name="Int. J. Syst. Evol. Microbiol.">
        <title>The Global Catalogue of Microorganisms (GCM) 10K type strain sequencing project: providing services to taxonomists for standard genome sequencing and annotation.</title>
        <authorList>
            <consortium name="The Broad Institute Genomics Platform"/>
            <consortium name="The Broad Institute Genome Sequencing Center for Infectious Disease"/>
            <person name="Wu L."/>
            <person name="Ma J."/>
        </authorList>
    </citation>
    <scope>NUCLEOTIDE SEQUENCE [LARGE SCALE GENOMIC DNA]</scope>
    <source>
        <strain evidence="2 3">YIM 94188</strain>
    </source>
</reference>
<keyword evidence="1" id="KW-0472">Membrane</keyword>
<dbReference type="RefSeq" id="WP_379699804.1">
    <property type="nucleotide sequence ID" value="NZ_JBHSXH010000015.1"/>
</dbReference>
<feature type="transmembrane region" description="Helical" evidence="1">
    <location>
        <begin position="109"/>
        <end position="133"/>
    </location>
</feature>
<dbReference type="EMBL" id="JBHSXH010000015">
    <property type="protein sequence ID" value="MFC6827218.1"/>
    <property type="molecule type" value="Genomic_DNA"/>
</dbReference>
<keyword evidence="1" id="KW-1133">Transmembrane helix</keyword>
<feature type="transmembrane region" description="Helical" evidence="1">
    <location>
        <begin position="6"/>
        <end position="30"/>
    </location>
</feature>
<keyword evidence="1" id="KW-0812">Transmembrane</keyword>
<accession>A0ABD5U6L4</accession>
<evidence type="ECO:0000256" key="1">
    <source>
        <dbReference type="SAM" id="Phobius"/>
    </source>
</evidence>
<dbReference type="Proteomes" id="UP001596408">
    <property type="component" value="Unassembled WGS sequence"/>
</dbReference>
<sequence length="187" mass="19046">MALLAELGLLFAFALTVGVSASVTLGAHLLHRRGDAPFGSALRVALLAVGALSLLGAVVWTLVGWSPRGPSVTPLVAVFVAFLASTVLPLTAGRYLVRRASDADSDAALRFAAYGWPVAMLAAFGVYVAYWALAQDIYHPGNGQICVVGRCTGITVASSVTVLAGLLAAVLGTGLAGVGLRASATKR</sequence>
<name>A0ABD5U6L4_9EURY</name>
<feature type="transmembrane region" description="Helical" evidence="1">
    <location>
        <begin position="75"/>
        <end position="97"/>
    </location>
</feature>
<feature type="transmembrane region" description="Helical" evidence="1">
    <location>
        <begin position="153"/>
        <end position="180"/>
    </location>
</feature>
<proteinExistence type="predicted"/>
<keyword evidence="3" id="KW-1185">Reference proteome</keyword>